<evidence type="ECO:0000259" key="17">
    <source>
        <dbReference type="PROSITE" id="PS50113"/>
    </source>
</evidence>
<sequence>MTESQPPIPTNRLSFRAIPTSRLIFVFAALLVLVAIVIGGYFVDKLNNDRYRQVQISAVRDELAVIRAQLEGNISSSLQTVQGLVATIKMEPDIAQPRFEGYAEHLFGGNSLLKNIGAAPNLVITMVYPLQGNEGALGLDYRKVAEQTPAVMEAINSNSMTVAGPINLIQGGQGLIGRIPVYLANKELWGIVSAVINVDKFYRASDLLNHPNLNIAIRGKDGSGAQGEAFYGNNQIFQQEFVSAMVDIPGGQWQLVAIPQQGWPKAADNALEVRSAIVVLALLILLPTLWGIHTVLAKRTSEQRLKALFELSPIGIALNDLATGQYLEVNPSLLEAVGYNKEDFVALSYWDVTPKDYMEQEQEQLTKLKQTGRYGPYIKEYIKKDGERFPVQLTGILIRDRSGHEYIWSIVEDISERVANNRVLEEQRQQLELIIDNTGVGIWDWDIDTGVTHFNERWANIIGYQLNELEPTSIQTWMDFAHPDDLTHSEAALQAHWQGDTKHYTCESRMRHKDGHWVWVLDTGRVVEWNDDGSPKRMVGTHLDISEQKHTLQQLEFSERQLSQFFESSNALLCITDNTGKLERVNHSFKALLGYDESELLGVKTITIAHPDDLAITENKLKQVADGQPAAAYTNRTRHKQGHYLTLLWNTSLDPITGKFYASAIDITDREAYANKLKRQSKLFEAMSTLGKIGAWEYDLENQSVYWSTMARKIHEVPDNFSPDLKNAIEFCKPGRDREQMQHLIQRAMETGVGFREEITIITARGRERWVAITGEAELIEGECTRLYGSVQDIHQSKLAEQALEKAKSDAELAARAKSEFLAVMSHEIRTPMNGVLGMLNLLQREPLEDSLRHKTEVARVSAESLLSIINDILDFSKVEAGKLELEQVDIELNQHFESICHVQAMRAQDKGLELNLDATGLQISTVKGDPGRLQQILTNILGNAIKFTEEGYINVVCSTRQSDRGILLEARIVDTGIGIPTHKIDSLFDAFSQVDASTTRQYGGSGLGLAICRQLCQLMGGDVNVTSFEGEGSSFHFHILFSSSDNNLFSPPDFSKSQPTFLLVSENSHFLDIYSRKFSLWGAKVATVINWDELSQRSSGKNNLELVFIDYNFVQRWPGSVEAIRSYHPLAKIVGLIGLSEEATTLPFDYTIYKPPTSHELFDVFDKTLGTSGELKQSRNSHRKQGNGEPAKSLNSSAKILLVEDNLINQEVAQLMLNEYGLSADIAGNGISALNSLKSHPSRTYDLILMDCQMPEMDGFEATRQIRAGNAGDAYCDIAIIALTANSMQGNREKCLAAGMNDYLSKPLQANQLYSALQNWLPAGESSISEHSSPIKTDASDQPQWDSQELLKSLFGKSDLMNTLLNRYLEQLPGRLQDLETAIKRDDRESIKFHAHTLKGGSAQLKVKAVADIALSLEKTSMTASTEQLENLLSDLSGRIQEATNNIQKYLQDAT</sequence>
<dbReference type="SUPFAM" id="SSF55874">
    <property type="entry name" value="ATPase domain of HSP90 chaperone/DNA topoisomerase II/histidine kinase"/>
    <property type="match status" value="1"/>
</dbReference>
<dbReference type="InterPro" id="IPR042240">
    <property type="entry name" value="CHASE_sf"/>
</dbReference>
<dbReference type="InterPro" id="IPR005467">
    <property type="entry name" value="His_kinase_dom"/>
</dbReference>
<feature type="domain" description="PAC" evidence="17">
    <location>
        <begin position="504"/>
        <end position="557"/>
    </location>
</feature>
<dbReference type="NCBIfam" id="TIGR00229">
    <property type="entry name" value="sensory_box"/>
    <property type="match status" value="3"/>
</dbReference>
<dbReference type="InterPro" id="IPR036097">
    <property type="entry name" value="HisK_dim/P_sf"/>
</dbReference>
<dbReference type="RefSeq" id="WP_302721422.1">
    <property type="nucleotide sequence ID" value="NZ_JAULRU010000319.1"/>
</dbReference>
<dbReference type="Pfam" id="PF13426">
    <property type="entry name" value="PAS_9"/>
    <property type="match status" value="1"/>
</dbReference>
<dbReference type="CDD" id="cd17546">
    <property type="entry name" value="REC_hyHK_CKI1_RcsC-like"/>
    <property type="match status" value="1"/>
</dbReference>
<feature type="domain" description="PAC" evidence="17">
    <location>
        <begin position="755"/>
        <end position="806"/>
    </location>
</feature>
<dbReference type="SMART" id="SM00387">
    <property type="entry name" value="HATPase_c"/>
    <property type="match status" value="1"/>
</dbReference>
<dbReference type="SMART" id="SM00091">
    <property type="entry name" value="PAS"/>
    <property type="match status" value="3"/>
</dbReference>
<evidence type="ECO:0000313" key="20">
    <source>
        <dbReference type="EMBL" id="MDX6849188.1"/>
    </source>
</evidence>
<keyword evidence="5 13" id="KW-0812">Transmembrane</keyword>
<dbReference type="InterPro" id="IPR003594">
    <property type="entry name" value="HATPase_dom"/>
</dbReference>
<organism evidence="20 21">
    <name type="scientific">Gilvimarinus gilvus</name>
    <dbReference type="NCBI Taxonomy" id="3058038"/>
    <lineage>
        <taxon>Bacteria</taxon>
        <taxon>Pseudomonadati</taxon>
        <taxon>Pseudomonadota</taxon>
        <taxon>Gammaproteobacteria</taxon>
        <taxon>Cellvibrionales</taxon>
        <taxon>Cellvibrionaceae</taxon>
        <taxon>Gilvimarinus</taxon>
    </lineage>
</organism>
<comment type="subcellular location">
    <subcellularLocation>
        <location evidence="2">Membrane</location>
    </subcellularLocation>
</comment>
<dbReference type="SMART" id="SM00388">
    <property type="entry name" value="HisKA"/>
    <property type="match status" value="1"/>
</dbReference>
<evidence type="ECO:0000259" key="15">
    <source>
        <dbReference type="PROSITE" id="PS50110"/>
    </source>
</evidence>
<evidence type="ECO:0000259" key="19">
    <source>
        <dbReference type="PROSITE" id="PS50894"/>
    </source>
</evidence>
<comment type="catalytic activity">
    <reaction evidence="1">
        <text>ATP + protein L-histidine = ADP + protein N-phospho-L-histidine.</text>
        <dbReference type="EC" id="2.7.13.3"/>
    </reaction>
</comment>
<evidence type="ECO:0000256" key="10">
    <source>
        <dbReference type="PROSITE-ProRule" id="PRU00169"/>
    </source>
</evidence>
<dbReference type="PROSITE" id="PS50110">
    <property type="entry name" value="RESPONSE_REGULATORY"/>
    <property type="match status" value="1"/>
</dbReference>
<reference evidence="20 21" key="1">
    <citation type="submission" date="2023-11" db="EMBL/GenBank/DDBJ databases">
        <title>Gilvimarinus fulvus sp. nov., isolated from the surface of Kelp.</title>
        <authorList>
            <person name="Sun Y.Y."/>
            <person name="Gong Y."/>
            <person name="Du Z.J."/>
        </authorList>
    </citation>
    <scope>NUCLEOTIDE SEQUENCE [LARGE SCALE GENOMIC DNA]</scope>
    <source>
        <strain evidence="20 21">SDUM040013</strain>
    </source>
</reference>
<dbReference type="PANTHER" id="PTHR45339:SF5">
    <property type="entry name" value="HISTIDINE KINASE"/>
    <property type="match status" value="1"/>
</dbReference>
<dbReference type="Gene3D" id="1.20.120.160">
    <property type="entry name" value="HPT domain"/>
    <property type="match status" value="1"/>
</dbReference>
<keyword evidence="4 10" id="KW-0597">Phosphoprotein</keyword>
<gene>
    <name evidence="20" type="ORF">SCD92_07440</name>
</gene>
<evidence type="ECO:0000256" key="2">
    <source>
        <dbReference type="ARBA" id="ARBA00004370"/>
    </source>
</evidence>
<dbReference type="Gene3D" id="3.40.50.2300">
    <property type="match status" value="1"/>
</dbReference>
<dbReference type="PANTHER" id="PTHR45339">
    <property type="entry name" value="HYBRID SIGNAL TRANSDUCTION HISTIDINE KINASE J"/>
    <property type="match status" value="1"/>
</dbReference>
<feature type="domain" description="HPt" evidence="19">
    <location>
        <begin position="1358"/>
        <end position="1455"/>
    </location>
</feature>
<dbReference type="SMART" id="SM01079">
    <property type="entry name" value="CHASE"/>
    <property type="match status" value="1"/>
</dbReference>
<dbReference type="SMART" id="SM00448">
    <property type="entry name" value="REC"/>
    <property type="match status" value="1"/>
</dbReference>
<evidence type="ECO:0000256" key="1">
    <source>
        <dbReference type="ARBA" id="ARBA00000085"/>
    </source>
</evidence>
<dbReference type="SUPFAM" id="SSF47226">
    <property type="entry name" value="Histidine-containing phosphotransfer domain, HPT domain"/>
    <property type="match status" value="1"/>
</dbReference>
<feature type="domain" description="PAS" evidence="16">
    <location>
        <begin position="427"/>
        <end position="500"/>
    </location>
</feature>
<feature type="domain" description="PAS" evidence="16">
    <location>
        <begin position="558"/>
        <end position="628"/>
    </location>
</feature>
<evidence type="ECO:0000256" key="13">
    <source>
        <dbReference type="SAM" id="Phobius"/>
    </source>
</evidence>
<evidence type="ECO:0000256" key="12">
    <source>
        <dbReference type="SAM" id="MobiDB-lite"/>
    </source>
</evidence>
<evidence type="ECO:0000256" key="5">
    <source>
        <dbReference type="ARBA" id="ARBA00022692"/>
    </source>
</evidence>
<dbReference type="InterPro" id="IPR000014">
    <property type="entry name" value="PAS"/>
</dbReference>
<feature type="domain" description="CHASE" evidence="18">
    <location>
        <begin position="120"/>
        <end position="256"/>
    </location>
</feature>
<evidence type="ECO:0000313" key="21">
    <source>
        <dbReference type="Proteomes" id="UP001273505"/>
    </source>
</evidence>
<feature type="modified residue" description="Phosphohistidine" evidence="9">
    <location>
        <position position="1397"/>
    </location>
</feature>
<keyword evidence="7" id="KW-0902">Two-component regulatory system</keyword>
<dbReference type="PRINTS" id="PR00344">
    <property type="entry name" value="BCTRLSENSOR"/>
</dbReference>
<evidence type="ECO:0000256" key="9">
    <source>
        <dbReference type="PROSITE-ProRule" id="PRU00110"/>
    </source>
</evidence>
<dbReference type="Proteomes" id="UP001273505">
    <property type="component" value="Unassembled WGS sequence"/>
</dbReference>
<dbReference type="InterPro" id="IPR001610">
    <property type="entry name" value="PAC"/>
</dbReference>
<name>A0ABU4S013_9GAMM</name>
<dbReference type="InterPro" id="IPR004358">
    <property type="entry name" value="Sig_transdc_His_kin-like_C"/>
</dbReference>
<keyword evidence="8 13" id="KW-0472">Membrane</keyword>
<dbReference type="Pfam" id="PF00512">
    <property type="entry name" value="HisKA"/>
    <property type="match status" value="1"/>
</dbReference>
<dbReference type="SUPFAM" id="SSF52172">
    <property type="entry name" value="CheY-like"/>
    <property type="match status" value="1"/>
</dbReference>
<dbReference type="InterPro" id="IPR008207">
    <property type="entry name" value="Sig_transdc_His_kin_Hpt_dom"/>
</dbReference>
<feature type="coiled-coil region" evidence="11">
    <location>
        <begin position="1427"/>
        <end position="1454"/>
    </location>
</feature>
<dbReference type="SMART" id="SM00086">
    <property type="entry name" value="PAC"/>
    <property type="match status" value="4"/>
</dbReference>
<accession>A0ABU4S013</accession>
<dbReference type="Pfam" id="PF01627">
    <property type="entry name" value="Hpt"/>
    <property type="match status" value="1"/>
</dbReference>
<evidence type="ECO:0000256" key="7">
    <source>
        <dbReference type="ARBA" id="ARBA00023012"/>
    </source>
</evidence>
<dbReference type="Gene3D" id="3.30.450.350">
    <property type="entry name" value="CHASE domain"/>
    <property type="match status" value="1"/>
</dbReference>
<keyword evidence="11" id="KW-0175">Coiled coil</keyword>
<proteinExistence type="predicted"/>
<dbReference type="CDD" id="cd00088">
    <property type="entry name" value="HPT"/>
    <property type="match status" value="1"/>
</dbReference>
<evidence type="ECO:0000259" key="18">
    <source>
        <dbReference type="PROSITE" id="PS50839"/>
    </source>
</evidence>
<dbReference type="PROSITE" id="PS50109">
    <property type="entry name" value="HIS_KIN"/>
    <property type="match status" value="1"/>
</dbReference>
<dbReference type="PROSITE" id="PS50112">
    <property type="entry name" value="PAS"/>
    <property type="match status" value="3"/>
</dbReference>
<dbReference type="CDD" id="cd16922">
    <property type="entry name" value="HATPase_EvgS-ArcB-TorS-like"/>
    <property type="match status" value="1"/>
</dbReference>
<dbReference type="SMART" id="SM00073">
    <property type="entry name" value="HPT"/>
    <property type="match status" value="1"/>
</dbReference>
<dbReference type="Gene3D" id="3.30.565.10">
    <property type="entry name" value="Histidine kinase-like ATPase, C-terminal domain"/>
    <property type="match status" value="1"/>
</dbReference>
<dbReference type="Pfam" id="PF02518">
    <property type="entry name" value="HATPase_c"/>
    <property type="match status" value="1"/>
</dbReference>
<feature type="transmembrane region" description="Helical" evidence="13">
    <location>
        <begin position="275"/>
        <end position="296"/>
    </location>
</feature>
<dbReference type="InterPro" id="IPR036641">
    <property type="entry name" value="HPT_dom_sf"/>
</dbReference>
<feature type="modified residue" description="4-aspartylphosphate" evidence="10">
    <location>
        <position position="1252"/>
    </location>
</feature>
<dbReference type="Pfam" id="PF00072">
    <property type="entry name" value="Response_reg"/>
    <property type="match status" value="1"/>
</dbReference>
<dbReference type="PROSITE" id="PS50113">
    <property type="entry name" value="PAC"/>
    <property type="match status" value="2"/>
</dbReference>
<dbReference type="Pfam" id="PF03924">
    <property type="entry name" value="CHASE"/>
    <property type="match status" value="1"/>
</dbReference>
<dbReference type="EMBL" id="JAXAFO010000010">
    <property type="protein sequence ID" value="MDX6849188.1"/>
    <property type="molecule type" value="Genomic_DNA"/>
</dbReference>
<keyword evidence="6 13" id="KW-1133">Transmembrane helix</keyword>
<dbReference type="Gene3D" id="3.30.450.20">
    <property type="entry name" value="PAS domain"/>
    <property type="match status" value="4"/>
</dbReference>
<dbReference type="Pfam" id="PF08447">
    <property type="entry name" value="PAS_3"/>
    <property type="match status" value="2"/>
</dbReference>
<evidence type="ECO:0000256" key="4">
    <source>
        <dbReference type="ARBA" id="ARBA00022553"/>
    </source>
</evidence>
<keyword evidence="21" id="KW-1185">Reference proteome</keyword>
<dbReference type="InterPro" id="IPR011006">
    <property type="entry name" value="CheY-like_superfamily"/>
</dbReference>
<evidence type="ECO:0000256" key="6">
    <source>
        <dbReference type="ARBA" id="ARBA00022989"/>
    </source>
</evidence>
<dbReference type="InterPro" id="IPR013655">
    <property type="entry name" value="PAS_fold_3"/>
</dbReference>
<feature type="transmembrane region" description="Helical" evidence="13">
    <location>
        <begin position="23"/>
        <end position="43"/>
    </location>
</feature>
<dbReference type="PROSITE" id="PS50894">
    <property type="entry name" value="HPT"/>
    <property type="match status" value="1"/>
</dbReference>
<dbReference type="InterPro" id="IPR035965">
    <property type="entry name" value="PAS-like_dom_sf"/>
</dbReference>
<evidence type="ECO:0000256" key="8">
    <source>
        <dbReference type="ARBA" id="ARBA00023136"/>
    </source>
</evidence>
<evidence type="ECO:0000256" key="3">
    <source>
        <dbReference type="ARBA" id="ARBA00012438"/>
    </source>
</evidence>
<dbReference type="SUPFAM" id="SSF55785">
    <property type="entry name" value="PYP-like sensor domain (PAS domain)"/>
    <property type="match status" value="4"/>
</dbReference>
<dbReference type="PROSITE" id="PS50839">
    <property type="entry name" value="CHASE"/>
    <property type="match status" value="1"/>
</dbReference>
<dbReference type="EC" id="2.7.13.3" evidence="3"/>
<dbReference type="CDD" id="cd00082">
    <property type="entry name" value="HisKA"/>
    <property type="match status" value="1"/>
</dbReference>
<protein>
    <recommendedName>
        <fullName evidence="3">histidine kinase</fullName>
        <ecNumber evidence="3">2.7.13.3</ecNumber>
    </recommendedName>
</protein>
<dbReference type="Gene3D" id="1.10.287.130">
    <property type="match status" value="1"/>
</dbReference>
<evidence type="ECO:0000259" key="14">
    <source>
        <dbReference type="PROSITE" id="PS50109"/>
    </source>
</evidence>
<dbReference type="InterPro" id="IPR000700">
    <property type="entry name" value="PAS-assoc_C"/>
</dbReference>
<dbReference type="CDD" id="cd00130">
    <property type="entry name" value="PAS"/>
    <property type="match status" value="4"/>
</dbReference>
<feature type="region of interest" description="Disordered" evidence="12">
    <location>
        <begin position="1174"/>
        <end position="1193"/>
    </location>
</feature>
<dbReference type="InterPro" id="IPR036890">
    <property type="entry name" value="HATPase_C_sf"/>
</dbReference>
<feature type="domain" description="Histidine kinase" evidence="14">
    <location>
        <begin position="824"/>
        <end position="1044"/>
    </location>
</feature>
<dbReference type="InterPro" id="IPR001789">
    <property type="entry name" value="Sig_transdc_resp-reg_receiver"/>
</dbReference>
<dbReference type="InterPro" id="IPR003661">
    <property type="entry name" value="HisK_dim/P_dom"/>
</dbReference>
<feature type="domain" description="PAS" evidence="16">
    <location>
        <begin position="301"/>
        <end position="372"/>
    </location>
</feature>
<evidence type="ECO:0000256" key="11">
    <source>
        <dbReference type="SAM" id="Coils"/>
    </source>
</evidence>
<feature type="domain" description="Response regulatory" evidence="15">
    <location>
        <begin position="1200"/>
        <end position="1322"/>
    </location>
</feature>
<evidence type="ECO:0000259" key="16">
    <source>
        <dbReference type="PROSITE" id="PS50112"/>
    </source>
</evidence>
<comment type="caution">
    <text evidence="20">The sequence shown here is derived from an EMBL/GenBank/DDBJ whole genome shotgun (WGS) entry which is preliminary data.</text>
</comment>
<dbReference type="InterPro" id="IPR006189">
    <property type="entry name" value="CHASE_dom"/>
</dbReference>
<dbReference type="SUPFAM" id="SSF47384">
    <property type="entry name" value="Homodimeric domain of signal transducing histidine kinase"/>
    <property type="match status" value="1"/>
</dbReference>